<dbReference type="SMART" id="SM00862">
    <property type="entry name" value="Trans_reg_C"/>
    <property type="match status" value="1"/>
</dbReference>
<evidence type="ECO:0000256" key="1">
    <source>
        <dbReference type="ARBA" id="ARBA00022737"/>
    </source>
</evidence>
<dbReference type="InterPro" id="IPR016032">
    <property type="entry name" value="Sig_transdc_resp-reg_C-effctor"/>
</dbReference>
<dbReference type="EMBL" id="OMOD01000068">
    <property type="protein sequence ID" value="SPF36656.1"/>
    <property type="molecule type" value="Genomic_DNA"/>
</dbReference>
<dbReference type="CDD" id="cd00383">
    <property type="entry name" value="trans_reg_C"/>
    <property type="match status" value="1"/>
</dbReference>
<proteinExistence type="predicted"/>
<feature type="domain" description="OmpR/PhoB-type" evidence="6">
    <location>
        <begin position="15"/>
        <end position="111"/>
    </location>
</feature>
<dbReference type="GO" id="GO:0003677">
    <property type="term" value="F:DNA binding"/>
    <property type="evidence" value="ECO:0007669"/>
    <property type="project" value="UniProtKB-UniRule"/>
</dbReference>
<name>A0A2U3KAI5_9BACT</name>
<dbReference type="GO" id="GO:0000160">
    <property type="term" value="P:phosphorelay signal transduction system"/>
    <property type="evidence" value="ECO:0007669"/>
    <property type="project" value="InterPro"/>
</dbReference>
<evidence type="ECO:0000259" key="6">
    <source>
        <dbReference type="PROSITE" id="PS51755"/>
    </source>
</evidence>
<dbReference type="InterPro" id="IPR001867">
    <property type="entry name" value="OmpR/PhoB-type_DNA-bd"/>
</dbReference>
<dbReference type="InterPro" id="IPR036388">
    <property type="entry name" value="WH-like_DNA-bd_sf"/>
</dbReference>
<evidence type="ECO:0000256" key="2">
    <source>
        <dbReference type="ARBA" id="ARBA00022803"/>
    </source>
</evidence>
<accession>A0A2U3KAI5</accession>
<organism evidence="7 8">
    <name type="scientific">Candidatus Sulfotelmatobacter kueseliae</name>
    <dbReference type="NCBI Taxonomy" id="2042962"/>
    <lineage>
        <taxon>Bacteria</taxon>
        <taxon>Pseudomonadati</taxon>
        <taxon>Acidobacteriota</taxon>
        <taxon>Terriglobia</taxon>
        <taxon>Terriglobales</taxon>
        <taxon>Candidatus Korobacteraceae</taxon>
        <taxon>Candidatus Sulfotelmatobacter</taxon>
    </lineage>
</organism>
<keyword evidence="3 5" id="KW-0238">DNA-binding</keyword>
<dbReference type="PANTHER" id="PTHR44858">
    <property type="entry name" value="TETRATRICOPEPTIDE REPEAT PROTEIN 6"/>
    <property type="match status" value="1"/>
</dbReference>
<evidence type="ECO:0000256" key="4">
    <source>
        <dbReference type="PROSITE-ProRule" id="PRU00339"/>
    </source>
</evidence>
<dbReference type="InterPro" id="IPR050498">
    <property type="entry name" value="Ycf3"/>
</dbReference>
<evidence type="ECO:0000256" key="5">
    <source>
        <dbReference type="PROSITE-ProRule" id="PRU01091"/>
    </source>
</evidence>
<dbReference type="InterPro" id="IPR011990">
    <property type="entry name" value="TPR-like_helical_dom_sf"/>
</dbReference>
<dbReference type="GO" id="GO:0006355">
    <property type="term" value="P:regulation of DNA-templated transcription"/>
    <property type="evidence" value="ECO:0007669"/>
    <property type="project" value="InterPro"/>
</dbReference>
<gene>
    <name evidence="7" type="ORF">SBA1_160026</name>
</gene>
<feature type="repeat" description="TPR" evidence="4">
    <location>
        <begin position="467"/>
        <end position="500"/>
    </location>
</feature>
<evidence type="ECO:0000313" key="7">
    <source>
        <dbReference type="EMBL" id="SPF36656.1"/>
    </source>
</evidence>
<feature type="DNA-binding region" description="OmpR/PhoB-type" evidence="5">
    <location>
        <begin position="15"/>
        <end position="111"/>
    </location>
</feature>
<dbReference type="SMART" id="SM00028">
    <property type="entry name" value="TPR"/>
    <property type="match status" value="4"/>
</dbReference>
<protein>
    <submittedName>
        <fullName evidence="7">Putative CadC family transcriptional regulator</fullName>
    </submittedName>
</protein>
<dbReference type="SUPFAM" id="SSF48452">
    <property type="entry name" value="TPR-like"/>
    <property type="match status" value="1"/>
</dbReference>
<dbReference type="PANTHER" id="PTHR44858:SF1">
    <property type="entry name" value="UDP-N-ACETYLGLUCOSAMINE--PEPTIDE N-ACETYLGLUCOSAMINYLTRANSFERASE SPINDLY-RELATED"/>
    <property type="match status" value="1"/>
</dbReference>
<keyword evidence="2 4" id="KW-0802">TPR repeat</keyword>
<evidence type="ECO:0000256" key="3">
    <source>
        <dbReference type="ARBA" id="ARBA00023125"/>
    </source>
</evidence>
<evidence type="ECO:0000313" key="8">
    <source>
        <dbReference type="Proteomes" id="UP000238701"/>
    </source>
</evidence>
<dbReference type="SUPFAM" id="SSF46894">
    <property type="entry name" value="C-terminal effector domain of the bipartite response regulators"/>
    <property type="match status" value="1"/>
</dbReference>
<dbReference type="Gene3D" id="1.25.40.10">
    <property type="entry name" value="Tetratricopeptide repeat domain"/>
    <property type="match status" value="1"/>
</dbReference>
<dbReference type="PROSITE" id="PS51755">
    <property type="entry name" value="OMPR_PHOB"/>
    <property type="match status" value="1"/>
</dbReference>
<dbReference type="Gene3D" id="1.10.10.10">
    <property type="entry name" value="Winged helix-like DNA-binding domain superfamily/Winged helix DNA-binding domain"/>
    <property type="match status" value="1"/>
</dbReference>
<sequence>MASAQKSAFSPTALAQVYEFGPFRIDVRERLLFCNQRLVSLPLKVFETLLFLVQQNGHIVGKSELTRRLWPDTHVGSRSLAQNIFLLRKVLGTPYLQFIETVPRRGYRFAAPVQFTQEGSKTDNVQVGHPTRAGALIIRQLAVLPFRFLGEERIPEAEYLGIGLADALISKLSNVEELLVCPTSSVLKYMKVSQGLVEIGRELEVDLILEGKFQAYGSRVRVTLQLASAYNGAALWADRFDCNLADVFALQEAISEGVIQSLNLKLSGAERARLAARHTNNAEAYKYYLKGRFHWNKRTVQSLLKAIESFECALKKDPIYALAYSGLADCYNILSFYGAFAPKDVFPKAKAAANKALEIDPDIVEAATSMAFASLAFEWNWAEAERWFNRAWELNPSYPTAHQWFAEYQLAMGRLNQAVVAITRAQDLDPLSVSINRQVGWMLCYARKYDSAIEQIQSTLEMDPDNAYLYHDLGLAYIHSNKPMEAITALQRANSLSPDDPEMPAFLAYAYGVAGHQKETQEILDQLREMSARKYVSPFLFAIVHVARGEKDLAFRFLNRAFEERSNWLIYLNVDPALDVLRPDPRFQDLQIRMKLPSINC</sequence>
<dbReference type="PROSITE" id="PS50005">
    <property type="entry name" value="TPR"/>
    <property type="match status" value="2"/>
</dbReference>
<keyword evidence="1" id="KW-0677">Repeat</keyword>
<dbReference type="InterPro" id="IPR019734">
    <property type="entry name" value="TPR_rpt"/>
</dbReference>
<dbReference type="Proteomes" id="UP000238701">
    <property type="component" value="Unassembled WGS sequence"/>
</dbReference>
<reference evidence="8" key="1">
    <citation type="submission" date="2018-02" db="EMBL/GenBank/DDBJ databases">
        <authorList>
            <person name="Hausmann B."/>
        </authorList>
    </citation>
    <scope>NUCLEOTIDE SEQUENCE [LARGE SCALE GENOMIC DNA]</scope>
    <source>
        <strain evidence="8">Peat soil MAG SbA1</strain>
    </source>
</reference>
<dbReference type="Pfam" id="PF00486">
    <property type="entry name" value="Trans_reg_C"/>
    <property type="match status" value="1"/>
</dbReference>
<dbReference type="AlphaFoldDB" id="A0A2U3KAI5"/>
<dbReference type="Pfam" id="PF14559">
    <property type="entry name" value="TPR_19"/>
    <property type="match status" value="1"/>
</dbReference>
<feature type="repeat" description="TPR" evidence="4">
    <location>
        <begin position="433"/>
        <end position="466"/>
    </location>
</feature>